<feature type="compositionally biased region" description="Polar residues" evidence="1">
    <location>
        <begin position="11"/>
        <end position="29"/>
    </location>
</feature>
<dbReference type="Pfam" id="PF08239">
    <property type="entry name" value="SH3_3"/>
    <property type="match status" value="1"/>
</dbReference>
<dbReference type="STRING" id="1817768.A3A87_10555"/>
<sequence>TIVAKKPGTTARETSTTAKSTGVTSKEAGTTRSAVDLMATPYRDAKPAGQLPANTTVDIFERRGGWLRISAKGKTGWAKLHQVRAGEGPEARKSGEGLAILKNVGQTGRSGAQGIVATTGIRGMSAEELKNAKPDPAAVKTIERYRANANQAREYAKAAGLKETNVPALPKPE</sequence>
<dbReference type="Gene3D" id="2.30.30.40">
    <property type="entry name" value="SH3 Domains"/>
    <property type="match status" value="1"/>
</dbReference>
<evidence type="ECO:0000259" key="2">
    <source>
        <dbReference type="Pfam" id="PF08239"/>
    </source>
</evidence>
<evidence type="ECO:0000313" key="3">
    <source>
        <dbReference type="EMBL" id="OGI52927.1"/>
    </source>
</evidence>
<evidence type="ECO:0000313" key="4">
    <source>
        <dbReference type="Proteomes" id="UP000179037"/>
    </source>
</evidence>
<proteinExistence type="predicted"/>
<evidence type="ECO:0000256" key="1">
    <source>
        <dbReference type="SAM" id="MobiDB-lite"/>
    </source>
</evidence>
<feature type="non-terminal residue" evidence="3">
    <location>
        <position position="1"/>
    </location>
</feature>
<feature type="region of interest" description="Disordered" evidence="1">
    <location>
        <begin position="1"/>
        <end position="29"/>
    </location>
</feature>
<accession>A0A1F6U6C4</accession>
<dbReference type="Proteomes" id="UP000179037">
    <property type="component" value="Unassembled WGS sequence"/>
</dbReference>
<reference evidence="3 4" key="1">
    <citation type="journal article" date="2016" name="Nat. Commun.">
        <title>Thousands of microbial genomes shed light on interconnected biogeochemical processes in an aquifer system.</title>
        <authorList>
            <person name="Anantharaman K."/>
            <person name="Brown C.T."/>
            <person name="Hug L.A."/>
            <person name="Sharon I."/>
            <person name="Castelle C.J."/>
            <person name="Probst A.J."/>
            <person name="Thomas B.C."/>
            <person name="Singh A."/>
            <person name="Wilkins M.J."/>
            <person name="Karaoz U."/>
            <person name="Brodie E.L."/>
            <person name="Williams K.H."/>
            <person name="Hubbard S.S."/>
            <person name="Banfield J.F."/>
        </authorList>
    </citation>
    <scope>NUCLEOTIDE SEQUENCE [LARGE SCALE GENOMIC DNA]</scope>
</reference>
<name>A0A1F6U6C4_9PROT</name>
<comment type="caution">
    <text evidence="3">The sequence shown here is derived from an EMBL/GenBank/DDBJ whole genome shotgun (WGS) entry which is preliminary data.</text>
</comment>
<protein>
    <recommendedName>
        <fullName evidence="2">SH3b domain-containing protein</fullName>
    </recommendedName>
</protein>
<gene>
    <name evidence="3" type="ORF">A3A87_10555</name>
</gene>
<organism evidence="3 4">
    <name type="scientific">Candidatus Muproteobacteria bacterium RIFCSPLOWO2_01_FULL_60_18</name>
    <dbReference type="NCBI Taxonomy" id="1817768"/>
    <lineage>
        <taxon>Bacteria</taxon>
        <taxon>Pseudomonadati</taxon>
        <taxon>Pseudomonadota</taxon>
        <taxon>Candidatus Muproteobacteria</taxon>
    </lineage>
</organism>
<feature type="domain" description="SH3b" evidence="2">
    <location>
        <begin position="42"/>
        <end position="78"/>
    </location>
</feature>
<dbReference type="InterPro" id="IPR003646">
    <property type="entry name" value="SH3-like_bac-type"/>
</dbReference>
<dbReference type="EMBL" id="MFTC01000002">
    <property type="protein sequence ID" value="OGI52927.1"/>
    <property type="molecule type" value="Genomic_DNA"/>
</dbReference>
<dbReference type="AlphaFoldDB" id="A0A1F6U6C4"/>